<dbReference type="OrthoDB" id="9814566at2"/>
<name>A0A3L7DZ71_9GAMM</name>
<evidence type="ECO:0000313" key="2">
    <source>
        <dbReference type="Proteomes" id="UP000265509"/>
    </source>
</evidence>
<evidence type="ECO:0000313" key="1">
    <source>
        <dbReference type="EMBL" id="RLQ22898.1"/>
    </source>
</evidence>
<dbReference type="InterPro" id="IPR025990">
    <property type="entry name" value="zinc_ribbon_bacterial"/>
</dbReference>
<dbReference type="InterPro" id="IPR017143">
    <property type="entry name" value="UCP037225"/>
</dbReference>
<accession>A0A3L7DZ71</accession>
<organism evidence="1 2">
    <name type="scientific">Seongchinamella sediminis</name>
    <dbReference type="NCBI Taxonomy" id="2283635"/>
    <lineage>
        <taxon>Bacteria</taxon>
        <taxon>Pseudomonadati</taxon>
        <taxon>Pseudomonadota</taxon>
        <taxon>Gammaproteobacteria</taxon>
        <taxon>Cellvibrionales</taxon>
        <taxon>Halieaceae</taxon>
        <taxon>Seongchinamella</taxon>
    </lineage>
</organism>
<dbReference type="EMBL" id="QRAN01000004">
    <property type="protein sequence ID" value="RLQ22898.1"/>
    <property type="molecule type" value="Genomic_DNA"/>
</dbReference>
<keyword evidence="2" id="KW-1185">Reference proteome</keyword>
<dbReference type="Pfam" id="PF14255">
    <property type="entry name" value="Zn_ribbon_21"/>
    <property type="match status" value="1"/>
</dbReference>
<protein>
    <submittedName>
        <fullName evidence="1">CPXCG motif-containing cysteine-rich protein</fullName>
    </submittedName>
</protein>
<sequence length="72" mass="8143">MARDSRTENLLTQQTVSCPYCGESIEVLIDEEEVGHEYIEDCQVCCRPITFVLSMDFAGQLSVSVHDENDSR</sequence>
<dbReference type="AlphaFoldDB" id="A0A3L7DZ71"/>
<gene>
    <name evidence="1" type="ORF">DWB85_05490</name>
</gene>
<proteinExistence type="predicted"/>
<comment type="caution">
    <text evidence="1">The sequence shown here is derived from an EMBL/GenBank/DDBJ whole genome shotgun (WGS) entry which is preliminary data.</text>
</comment>
<dbReference type="Proteomes" id="UP000265509">
    <property type="component" value="Unassembled WGS sequence"/>
</dbReference>
<dbReference type="PIRSF" id="PIRSF037225">
    <property type="entry name" value="UCP037225"/>
    <property type="match status" value="1"/>
</dbReference>
<reference evidence="1 2" key="1">
    <citation type="submission" date="2018-07" db="EMBL/GenBank/DDBJ databases">
        <title>Halioglobus sp. genome submission.</title>
        <authorList>
            <person name="Ye M.-Q."/>
            <person name="Du Z.-J."/>
        </authorList>
    </citation>
    <scope>NUCLEOTIDE SEQUENCE [LARGE SCALE GENOMIC DNA]</scope>
    <source>
        <strain evidence="1 2">U0301</strain>
    </source>
</reference>